<dbReference type="FunFam" id="1.10.730.10:FF:000002">
    <property type="entry name" value="Leucine--tRNA ligase"/>
    <property type="match status" value="1"/>
</dbReference>
<evidence type="ECO:0000259" key="11">
    <source>
        <dbReference type="Pfam" id="PF13603"/>
    </source>
</evidence>
<dbReference type="HAMAP" id="MF_00049_B">
    <property type="entry name" value="Leu_tRNA_synth_B"/>
    <property type="match status" value="1"/>
</dbReference>
<evidence type="ECO:0000256" key="1">
    <source>
        <dbReference type="ARBA" id="ARBA00005594"/>
    </source>
</evidence>
<dbReference type="CDD" id="cd07958">
    <property type="entry name" value="Anticodon_Ia_Leu_BEm"/>
    <property type="match status" value="1"/>
</dbReference>
<comment type="similarity">
    <text evidence="1 8">Belongs to the class-I aminoacyl-tRNA synthetase family.</text>
</comment>
<evidence type="ECO:0000256" key="8">
    <source>
        <dbReference type="HAMAP-Rule" id="MF_00049"/>
    </source>
</evidence>
<keyword evidence="4 8" id="KW-0067">ATP-binding</keyword>
<dbReference type="Gene3D" id="3.90.740.10">
    <property type="entry name" value="Valyl/Leucyl/Isoleucyl-tRNA synthetase, editing domain"/>
    <property type="match status" value="1"/>
</dbReference>
<dbReference type="SUPFAM" id="SSF52374">
    <property type="entry name" value="Nucleotidylyl transferase"/>
    <property type="match status" value="1"/>
</dbReference>
<keyword evidence="5 8" id="KW-0648">Protein biosynthesis</keyword>
<feature type="binding site" evidence="8">
    <location>
        <position position="642"/>
    </location>
    <ligand>
        <name>ATP</name>
        <dbReference type="ChEBI" id="CHEBI:30616"/>
    </ligand>
</feature>
<keyword evidence="8" id="KW-0963">Cytoplasm</keyword>
<evidence type="ECO:0000256" key="3">
    <source>
        <dbReference type="ARBA" id="ARBA00022741"/>
    </source>
</evidence>
<dbReference type="InterPro" id="IPR025709">
    <property type="entry name" value="Leu_tRNA-synth_edit"/>
</dbReference>
<evidence type="ECO:0000256" key="6">
    <source>
        <dbReference type="ARBA" id="ARBA00023146"/>
    </source>
</evidence>
<comment type="caution">
    <text evidence="12">The sequence shown here is derived from an EMBL/GenBank/DDBJ whole genome shotgun (WGS) entry which is preliminary data.</text>
</comment>
<dbReference type="PRINTS" id="PR00985">
    <property type="entry name" value="TRNASYNTHLEU"/>
</dbReference>
<dbReference type="EMBL" id="MFZG01000033">
    <property type="protein sequence ID" value="OGK15712.1"/>
    <property type="molecule type" value="Genomic_DNA"/>
</dbReference>
<dbReference type="EC" id="6.1.1.4" evidence="8"/>
<evidence type="ECO:0000256" key="5">
    <source>
        <dbReference type="ARBA" id="ARBA00022917"/>
    </source>
</evidence>
<dbReference type="PANTHER" id="PTHR43740">
    <property type="entry name" value="LEUCYL-TRNA SYNTHETASE"/>
    <property type="match status" value="1"/>
</dbReference>
<dbReference type="InterPro" id="IPR013155">
    <property type="entry name" value="M/V/L/I-tRNA-synth_anticd-bd"/>
</dbReference>
<dbReference type="Pfam" id="PF13603">
    <property type="entry name" value="tRNA-synt_1_2"/>
    <property type="match status" value="1"/>
</dbReference>
<comment type="catalytic activity">
    <reaction evidence="7 8">
        <text>tRNA(Leu) + L-leucine + ATP = L-leucyl-tRNA(Leu) + AMP + diphosphate</text>
        <dbReference type="Rhea" id="RHEA:11688"/>
        <dbReference type="Rhea" id="RHEA-COMP:9613"/>
        <dbReference type="Rhea" id="RHEA-COMP:9622"/>
        <dbReference type="ChEBI" id="CHEBI:30616"/>
        <dbReference type="ChEBI" id="CHEBI:33019"/>
        <dbReference type="ChEBI" id="CHEBI:57427"/>
        <dbReference type="ChEBI" id="CHEBI:78442"/>
        <dbReference type="ChEBI" id="CHEBI:78494"/>
        <dbReference type="ChEBI" id="CHEBI:456215"/>
        <dbReference type="EC" id="6.1.1.4"/>
    </reaction>
</comment>
<dbReference type="InterPro" id="IPR009008">
    <property type="entry name" value="Val/Leu/Ile-tRNA-synth_edit"/>
</dbReference>
<accession>A0A1F7GAN8</accession>
<dbReference type="GO" id="GO:0002161">
    <property type="term" value="F:aminoacyl-tRNA deacylase activity"/>
    <property type="evidence" value="ECO:0007669"/>
    <property type="project" value="InterPro"/>
</dbReference>
<feature type="domain" description="Aminoacyl-tRNA synthetase class Ia" evidence="9">
    <location>
        <begin position="449"/>
        <end position="669"/>
    </location>
</feature>
<organism evidence="12 13">
    <name type="scientific">Candidatus Roizmanbacteria bacterium RIFCSPHIGHO2_01_FULL_39_12c</name>
    <dbReference type="NCBI Taxonomy" id="1802031"/>
    <lineage>
        <taxon>Bacteria</taxon>
        <taxon>Candidatus Roizmaniibacteriota</taxon>
    </lineage>
</organism>
<dbReference type="Proteomes" id="UP000177208">
    <property type="component" value="Unassembled WGS sequence"/>
</dbReference>
<evidence type="ECO:0000313" key="13">
    <source>
        <dbReference type="Proteomes" id="UP000177208"/>
    </source>
</evidence>
<evidence type="ECO:0000256" key="2">
    <source>
        <dbReference type="ARBA" id="ARBA00022598"/>
    </source>
</evidence>
<comment type="subcellular location">
    <subcellularLocation>
        <location evidence="8">Cytoplasm</location>
    </subcellularLocation>
</comment>
<dbReference type="Pfam" id="PF08264">
    <property type="entry name" value="Anticodon_1"/>
    <property type="match status" value="1"/>
</dbReference>
<evidence type="ECO:0000256" key="4">
    <source>
        <dbReference type="ARBA" id="ARBA00022840"/>
    </source>
</evidence>
<dbReference type="PANTHER" id="PTHR43740:SF2">
    <property type="entry name" value="LEUCINE--TRNA LIGASE, MITOCHONDRIAL"/>
    <property type="match status" value="1"/>
</dbReference>
<dbReference type="SUPFAM" id="SSF47323">
    <property type="entry name" value="Anticodon-binding domain of a subclass of class I aminoacyl-tRNA synthetases"/>
    <property type="match status" value="1"/>
</dbReference>
<dbReference type="Pfam" id="PF00133">
    <property type="entry name" value="tRNA-synt_1"/>
    <property type="match status" value="2"/>
</dbReference>
<feature type="domain" description="Aminoacyl-tRNA synthetase class Ia" evidence="9">
    <location>
        <begin position="38"/>
        <end position="215"/>
    </location>
</feature>
<dbReference type="FunFam" id="3.40.50.620:FF:000003">
    <property type="entry name" value="Leucine--tRNA ligase"/>
    <property type="match status" value="1"/>
</dbReference>
<proteinExistence type="inferred from homology"/>
<evidence type="ECO:0000259" key="10">
    <source>
        <dbReference type="Pfam" id="PF08264"/>
    </source>
</evidence>
<protein>
    <recommendedName>
        <fullName evidence="8">Leucine--tRNA ligase</fullName>
        <ecNumber evidence="8">6.1.1.4</ecNumber>
    </recommendedName>
    <alternativeName>
        <fullName evidence="8">Leucyl-tRNA synthetase</fullName>
        <shortName evidence="8">LeuRS</shortName>
    </alternativeName>
</protein>
<dbReference type="Gene3D" id="3.40.50.620">
    <property type="entry name" value="HUPs"/>
    <property type="match status" value="2"/>
</dbReference>
<dbReference type="SUPFAM" id="SSF50677">
    <property type="entry name" value="ValRS/IleRS/LeuRS editing domain"/>
    <property type="match status" value="1"/>
</dbReference>
<feature type="short sequence motif" description="'HIGH' region" evidence="8">
    <location>
        <begin position="51"/>
        <end position="61"/>
    </location>
</feature>
<evidence type="ECO:0000259" key="9">
    <source>
        <dbReference type="Pfam" id="PF00133"/>
    </source>
</evidence>
<feature type="domain" description="Methionyl/Valyl/Leucyl/Isoleucyl-tRNA synthetase anticodon-binding" evidence="10">
    <location>
        <begin position="739"/>
        <end position="855"/>
    </location>
</feature>
<dbReference type="GO" id="GO:0005829">
    <property type="term" value="C:cytosol"/>
    <property type="evidence" value="ECO:0007669"/>
    <property type="project" value="TreeGrafter"/>
</dbReference>
<keyword evidence="6 8" id="KW-0030">Aminoacyl-tRNA synthetase</keyword>
<dbReference type="Gene3D" id="1.10.730.10">
    <property type="entry name" value="Isoleucyl-tRNA Synthetase, Domain 1"/>
    <property type="match status" value="1"/>
</dbReference>
<gene>
    <name evidence="8" type="primary">leuS</name>
    <name evidence="12" type="ORF">A2774_00505</name>
</gene>
<dbReference type="Gene3D" id="3.10.20.590">
    <property type="match status" value="1"/>
</dbReference>
<dbReference type="InterPro" id="IPR002302">
    <property type="entry name" value="Leu-tRNA-ligase"/>
</dbReference>
<feature type="short sequence motif" description="'KMSKS' region" evidence="8">
    <location>
        <begin position="639"/>
        <end position="643"/>
    </location>
</feature>
<feature type="domain" description="Leucyl-tRNA synthetase editing" evidence="11">
    <location>
        <begin position="246"/>
        <end position="435"/>
    </location>
</feature>
<reference evidence="12 13" key="1">
    <citation type="journal article" date="2016" name="Nat. Commun.">
        <title>Thousands of microbial genomes shed light on interconnected biogeochemical processes in an aquifer system.</title>
        <authorList>
            <person name="Anantharaman K."/>
            <person name="Brown C.T."/>
            <person name="Hug L.A."/>
            <person name="Sharon I."/>
            <person name="Castelle C.J."/>
            <person name="Probst A.J."/>
            <person name="Thomas B.C."/>
            <person name="Singh A."/>
            <person name="Wilkins M.J."/>
            <person name="Karaoz U."/>
            <person name="Brodie E.L."/>
            <person name="Williams K.H."/>
            <person name="Hubbard S.S."/>
            <person name="Banfield J.F."/>
        </authorList>
    </citation>
    <scope>NUCLEOTIDE SEQUENCE [LARGE SCALE GENOMIC DNA]</scope>
</reference>
<keyword evidence="2 8" id="KW-0436">Ligase</keyword>
<dbReference type="GO" id="GO:0004823">
    <property type="term" value="F:leucine-tRNA ligase activity"/>
    <property type="evidence" value="ECO:0007669"/>
    <property type="project" value="UniProtKB-UniRule"/>
</dbReference>
<evidence type="ECO:0000313" key="12">
    <source>
        <dbReference type="EMBL" id="OGK15712.1"/>
    </source>
</evidence>
<dbReference type="InterPro" id="IPR002300">
    <property type="entry name" value="aa-tRNA-synth_Ia"/>
</dbReference>
<dbReference type="GO" id="GO:0006429">
    <property type="term" value="P:leucyl-tRNA aminoacylation"/>
    <property type="evidence" value="ECO:0007669"/>
    <property type="project" value="UniProtKB-UniRule"/>
</dbReference>
<keyword evidence="3 8" id="KW-0547">Nucleotide-binding</keyword>
<dbReference type="GO" id="GO:0005524">
    <property type="term" value="F:ATP binding"/>
    <property type="evidence" value="ECO:0007669"/>
    <property type="project" value="UniProtKB-UniRule"/>
</dbReference>
<dbReference type="InterPro" id="IPR009080">
    <property type="entry name" value="tRNAsynth_Ia_anticodon-bd"/>
</dbReference>
<name>A0A1F7GAN8_9BACT</name>
<sequence length="896" mass="103488">MQKYQPKEFESKWREVWKREKIFNFQFSPHLPTQSGLAGQAKKYYVLVELPYTSGDLHVGHWFSFAIPDILARFKRMSGFNVFYPIGYDAFGLPAENAAIKHGVHPKDWTMKNVENMTRQFQTMGTMLNNWEEVVITCLPEYYKWNQWIFLKMYERGLAYRGMALSNWCPSCQTVLANENIENGKCWRCGTVVIQKQVEQWFLRITKYANRLLWKKNENSELGNPEGSQKANGVDWPKQVQIGQNNWIGRKEGINITYKIKDSNETITCFTTTPVNFGATFLVVAPEHPFVTKILNKKLKVGEKTLNEIKKYVEKAKHETEEERKIAEKDKTGIFTGFYAINQLTGKPIPIWISDFVLMSVGTGAVQGCPGHDYRDFDFAKKFGIPIPRVVTGPKGETDPIEKKEDVVEHGGVMVNSDFLNGIPFKKAMQMTMDYFEKKGWGKRVVTYHLRDWSVSRQRYWGTPVPIIYCRNCWEVKSQKSKVKSLRSGVDYTIVEGKEYMIHPVPLENLPVELPYEVDFTPKGKPPLATNKKWLNVKCPRCGSEAKRDAETLDTFFDSAWYWYRYVSPNYTEAPFDKSNVKELTPVDVYFGGAEHTLGHTLYARFFTKFFKDLGLVDYEEFALKRIQHGVVLGPDGARMSKSKGNVINPDDVVAEYGSDTVRMYLCFMMPYEATGPWSDKTIAGVHRFLNRVWKIFQGYKDSATQFLSHESIIARQARGPLESEKNAIASSFNESPQLVSKLQKTIRKVTADIEKIKMNTAIAAMMEFLKEWESRYNMKYETLSIENAKKFLQILAPFAPYMTEEIWRNFFGEKKSIHLSKWTATGREISEELVNLPVQVNGKLREMLKVTSEKLEDQKYIESKAMESEKIKKYLAGKKFKVIYVKGKILNLVVN</sequence>
<dbReference type="AlphaFoldDB" id="A0A1F7GAN8"/>
<dbReference type="InterPro" id="IPR014729">
    <property type="entry name" value="Rossmann-like_a/b/a_fold"/>
</dbReference>
<evidence type="ECO:0000256" key="7">
    <source>
        <dbReference type="ARBA" id="ARBA00047469"/>
    </source>
</evidence>